<accession>A0A1C1D2B7</accession>
<protein>
    <submittedName>
        <fullName evidence="1">Uncharacterized protein</fullName>
    </submittedName>
</protein>
<sequence>MVERKLFILESYYQRGSNEQKWRIVNSEGLSWREDIDQYTFVKPSICRIGVVVEVTRVQSLLQSSGDTWDFLGVLSKGPKLDILKNDGERYRKAILEKVSSQQHLCSHCGMPCTHNSPPQRVRFADESSVHINTVQKARLWGRVFAVSAKKGHELWLLSGQVRQHGYSWLLMKDVILSLCRSTEDFTLSKIMYTATDDVCLMWKVPAAGMKFVSTDTRSPRIVTLTSGVLEETNPDIGSYFTLHILGNAVRNGIPKLRSNEK</sequence>
<gene>
    <name evidence="1" type="ORF">CLCR_11445</name>
</gene>
<dbReference type="EMBL" id="LGRB01000003">
    <property type="protein sequence ID" value="OCT54902.1"/>
    <property type="molecule type" value="Genomic_DNA"/>
</dbReference>
<proteinExistence type="predicted"/>
<dbReference type="OrthoDB" id="4148141at2759"/>
<comment type="caution">
    <text evidence="1">The sequence shown here is derived from an EMBL/GenBank/DDBJ whole genome shotgun (WGS) entry which is preliminary data.</text>
</comment>
<dbReference type="Proteomes" id="UP000094526">
    <property type="component" value="Unassembled WGS sequence"/>
</dbReference>
<evidence type="ECO:0000313" key="2">
    <source>
        <dbReference type="Proteomes" id="UP000094526"/>
    </source>
</evidence>
<keyword evidence="2" id="KW-1185">Reference proteome</keyword>
<name>A0A1C1D2B7_9EURO</name>
<organism evidence="1 2">
    <name type="scientific">Cladophialophora carrionii</name>
    <dbReference type="NCBI Taxonomy" id="86049"/>
    <lineage>
        <taxon>Eukaryota</taxon>
        <taxon>Fungi</taxon>
        <taxon>Dikarya</taxon>
        <taxon>Ascomycota</taxon>
        <taxon>Pezizomycotina</taxon>
        <taxon>Eurotiomycetes</taxon>
        <taxon>Chaetothyriomycetidae</taxon>
        <taxon>Chaetothyriales</taxon>
        <taxon>Herpotrichiellaceae</taxon>
        <taxon>Cladophialophora</taxon>
    </lineage>
</organism>
<dbReference type="VEuPathDB" id="FungiDB:G647_04993"/>
<dbReference type="AlphaFoldDB" id="A0A1C1D2B7"/>
<evidence type="ECO:0000313" key="1">
    <source>
        <dbReference type="EMBL" id="OCT54902.1"/>
    </source>
</evidence>
<dbReference type="VEuPathDB" id="FungiDB:CLCR_11445"/>
<reference evidence="2" key="1">
    <citation type="submission" date="2015-07" db="EMBL/GenBank/DDBJ databases">
        <authorList>
            <person name="Teixeira M.M."/>
            <person name="Souza R.C."/>
            <person name="Almeida L.G."/>
            <person name="Vicente V.A."/>
            <person name="de Hoog S."/>
            <person name="Bocca A.L."/>
            <person name="de Almeida S.R."/>
            <person name="Vasconcelos A.T."/>
            <person name="Felipe M.S."/>
        </authorList>
    </citation>
    <scope>NUCLEOTIDE SEQUENCE [LARGE SCALE GENOMIC DNA]</scope>
    <source>
        <strain evidence="2">KSF</strain>
    </source>
</reference>